<comment type="caution">
    <text evidence="1">The sequence shown here is derived from an EMBL/GenBank/DDBJ whole genome shotgun (WGS) entry which is preliminary data.</text>
</comment>
<dbReference type="EMBL" id="CAJOBD010021715">
    <property type="protein sequence ID" value="CAF4247556.1"/>
    <property type="molecule type" value="Genomic_DNA"/>
</dbReference>
<sequence length="68" mass="7362">NSKTSQVYLNTIYQYQSLPFSYMTISTPGSANDGTMAAVVLPIVEGTFVDMIASQSIDDVHDTLVEVS</sequence>
<dbReference type="AlphaFoldDB" id="A0A820EEK0"/>
<reference evidence="1" key="1">
    <citation type="submission" date="2021-02" db="EMBL/GenBank/DDBJ databases">
        <authorList>
            <person name="Nowell W R."/>
        </authorList>
    </citation>
    <scope>NUCLEOTIDE SEQUENCE</scope>
</reference>
<proteinExistence type="predicted"/>
<evidence type="ECO:0000313" key="1">
    <source>
        <dbReference type="EMBL" id="CAF4247556.1"/>
    </source>
</evidence>
<feature type="non-terminal residue" evidence="1">
    <location>
        <position position="1"/>
    </location>
</feature>
<protein>
    <submittedName>
        <fullName evidence="1">Uncharacterized protein</fullName>
    </submittedName>
</protein>
<gene>
    <name evidence="1" type="ORF">JBS370_LOCUS38577</name>
</gene>
<accession>A0A820EEK0</accession>
<dbReference type="Proteomes" id="UP000663836">
    <property type="component" value="Unassembled WGS sequence"/>
</dbReference>
<evidence type="ECO:0000313" key="2">
    <source>
        <dbReference type="Proteomes" id="UP000663836"/>
    </source>
</evidence>
<name>A0A820EEK0_9BILA</name>
<organism evidence="1 2">
    <name type="scientific">Rotaria sordida</name>
    <dbReference type="NCBI Taxonomy" id="392033"/>
    <lineage>
        <taxon>Eukaryota</taxon>
        <taxon>Metazoa</taxon>
        <taxon>Spiralia</taxon>
        <taxon>Gnathifera</taxon>
        <taxon>Rotifera</taxon>
        <taxon>Eurotatoria</taxon>
        <taxon>Bdelloidea</taxon>
        <taxon>Philodinida</taxon>
        <taxon>Philodinidae</taxon>
        <taxon>Rotaria</taxon>
    </lineage>
</organism>